<sequence>MWQDTEFFNEQTTEHSSFHTGAYKLNPEVVQSSTPSLSSYSPFEIILGKPLFKEDIFKLRGTIKLPYASDRDGFSPALLSYEACHLAEVNIPMASKI</sequence>
<accession>A0ABC9HIK8</accession>
<organism evidence="1 2">
    <name type="scientific">Fasciola hepatica</name>
    <name type="common">Liver fluke</name>
    <dbReference type="NCBI Taxonomy" id="6192"/>
    <lineage>
        <taxon>Eukaryota</taxon>
        <taxon>Metazoa</taxon>
        <taxon>Spiralia</taxon>
        <taxon>Lophotrochozoa</taxon>
        <taxon>Platyhelminthes</taxon>
        <taxon>Trematoda</taxon>
        <taxon>Digenea</taxon>
        <taxon>Plagiorchiida</taxon>
        <taxon>Echinostomata</taxon>
        <taxon>Echinostomatoidea</taxon>
        <taxon>Fasciolidae</taxon>
        <taxon>Fasciola</taxon>
    </lineage>
</organism>
<comment type="caution">
    <text evidence="1">The sequence shown here is derived from an EMBL/GenBank/DDBJ whole genome shotgun (WGS) entry which is preliminary data.</text>
</comment>
<name>A0ABC9HIK8_FASHE</name>
<protein>
    <submittedName>
        <fullName evidence="1">Uncharacterized protein</fullName>
    </submittedName>
</protein>
<evidence type="ECO:0000313" key="1">
    <source>
        <dbReference type="EMBL" id="CAM0512239.1"/>
    </source>
</evidence>
<keyword evidence="2" id="KW-1185">Reference proteome</keyword>
<reference evidence="1 2" key="1">
    <citation type="submission" date="2024-08" db="EMBL/GenBank/DDBJ databases">
        <authorList>
            <person name="Paterson S."/>
        </authorList>
    </citation>
    <scope>NUCLEOTIDE SEQUENCE [LARGE SCALE GENOMIC DNA]</scope>
</reference>
<proteinExistence type="predicted"/>
<evidence type="ECO:0000313" key="2">
    <source>
        <dbReference type="Proteomes" id="UP001189180"/>
    </source>
</evidence>
<dbReference type="AlphaFoldDB" id="A0ABC9HIK8"/>
<dbReference type="EMBL" id="CANUEZ050000201">
    <property type="protein sequence ID" value="CAM0512239.1"/>
    <property type="molecule type" value="Genomic_DNA"/>
</dbReference>
<gene>
    <name evidence="1" type="ORF">FHB240107_LOCUS6577</name>
</gene>
<dbReference type="Proteomes" id="UP001189180">
    <property type="component" value="Unassembled WGS sequence"/>
</dbReference>